<proteinExistence type="predicted"/>
<keyword evidence="1" id="KW-0812">Transmembrane</keyword>
<organism evidence="2 3">
    <name type="scientific">Mycena albidolilacea</name>
    <dbReference type="NCBI Taxonomy" id="1033008"/>
    <lineage>
        <taxon>Eukaryota</taxon>
        <taxon>Fungi</taxon>
        <taxon>Dikarya</taxon>
        <taxon>Basidiomycota</taxon>
        <taxon>Agaricomycotina</taxon>
        <taxon>Agaricomycetes</taxon>
        <taxon>Agaricomycetidae</taxon>
        <taxon>Agaricales</taxon>
        <taxon>Marasmiineae</taxon>
        <taxon>Mycenaceae</taxon>
        <taxon>Mycena</taxon>
    </lineage>
</organism>
<reference evidence="2" key="1">
    <citation type="submission" date="2023-03" db="EMBL/GenBank/DDBJ databases">
        <title>Massive genome expansion in bonnet fungi (Mycena s.s.) driven by repeated elements and novel gene families across ecological guilds.</title>
        <authorList>
            <consortium name="Lawrence Berkeley National Laboratory"/>
            <person name="Harder C.B."/>
            <person name="Miyauchi S."/>
            <person name="Viragh M."/>
            <person name="Kuo A."/>
            <person name="Thoen E."/>
            <person name="Andreopoulos B."/>
            <person name="Lu D."/>
            <person name="Skrede I."/>
            <person name="Drula E."/>
            <person name="Henrissat B."/>
            <person name="Morin E."/>
            <person name="Kohler A."/>
            <person name="Barry K."/>
            <person name="LaButti K."/>
            <person name="Morin E."/>
            <person name="Salamov A."/>
            <person name="Lipzen A."/>
            <person name="Mereny Z."/>
            <person name="Hegedus B."/>
            <person name="Baldrian P."/>
            <person name="Stursova M."/>
            <person name="Weitz H."/>
            <person name="Taylor A."/>
            <person name="Grigoriev I.V."/>
            <person name="Nagy L.G."/>
            <person name="Martin F."/>
            <person name="Kauserud H."/>
        </authorList>
    </citation>
    <scope>NUCLEOTIDE SEQUENCE</scope>
    <source>
        <strain evidence="2">CBHHK002</strain>
    </source>
</reference>
<accession>A0AAD6YZZ0</accession>
<evidence type="ECO:0000313" key="2">
    <source>
        <dbReference type="EMBL" id="KAJ7302583.1"/>
    </source>
</evidence>
<name>A0AAD6YZZ0_9AGAR</name>
<dbReference type="AlphaFoldDB" id="A0AAD6YZZ0"/>
<dbReference type="EMBL" id="JARIHO010000114">
    <property type="protein sequence ID" value="KAJ7302583.1"/>
    <property type="molecule type" value="Genomic_DNA"/>
</dbReference>
<evidence type="ECO:0000313" key="3">
    <source>
        <dbReference type="Proteomes" id="UP001218218"/>
    </source>
</evidence>
<evidence type="ECO:0000256" key="1">
    <source>
        <dbReference type="SAM" id="Phobius"/>
    </source>
</evidence>
<keyword evidence="3" id="KW-1185">Reference proteome</keyword>
<keyword evidence="1" id="KW-0472">Membrane</keyword>
<feature type="transmembrane region" description="Helical" evidence="1">
    <location>
        <begin position="258"/>
        <end position="291"/>
    </location>
</feature>
<comment type="caution">
    <text evidence="2">The sequence shown here is derived from an EMBL/GenBank/DDBJ whole genome shotgun (WGS) entry which is preliminary data.</text>
</comment>
<keyword evidence="1" id="KW-1133">Transmembrane helix</keyword>
<protein>
    <submittedName>
        <fullName evidence="2">Uncharacterized protein</fullName>
    </submittedName>
</protein>
<sequence length="292" mass="33157">MHRVKGYEGTENSQWVHEGSGILVLKNNLEDEQHTDEDERTIPQIIWVKVKRVKDFGSSTQVRPVGLRILPKVPRPVGFNPHPDRTSKLPRLMSMYAREEIHKKTSAQPPANFQQHTHPKAYDTSTALGWASATCFHRVRQPPDSTLIYGGNDSKFQCLVGHVTGFRRRRYVSTVLTRHTATTMRDLRGLERYMASSVNLIGEDLHLRRHLKIQADAVFVLFLVHAVDTHIRLVPFIIQRDLSFAHPGHSVNHASGEHLFLVCCPLLLNLVCIPWLSLVWAVAAIVAGWIMP</sequence>
<gene>
    <name evidence="2" type="ORF">DFH08DRAFT_826465</name>
</gene>
<dbReference type="Proteomes" id="UP001218218">
    <property type="component" value="Unassembled WGS sequence"/>
</dbReference>